<sequence>LLKVSIDFKKTLWEVSIDFKATLWEVSIDFKATLWEVSTDFKATSWKVSTDFKISLRDLFIVSNKDWATMVLLSMILLISGMWRQVDW</sequence>
<feature type="non-terminal residue" evidence="1">
    <location>
        <position position="1"/>
    </location>
</feature>
<gene>
    <name evidence="1" type="ORF">AGERDE_LOCUS11478</name>
</gene>
<keyword evidence="2" id="KW-1185">Reference proteome</keyword>
<dbReference type="EMBL" id="CAJVPL010004976">
    <property type="protein sequence ID" value="CAG8653018.1"/>
    <property type="molecule type" value="Genomic_DNA"/>
</dbReference>
<name>A0A9N9DUI4_9GLOM</name>
<dbReference type="AlphaFoldDB" id="A0A9N9DUI4"/>
<protein>
    <submittedName>
        <fullName evidence="1">2793_t:CDS:1</fullName>
    </submittedName>
</protein>
<accession>A0A9N9DUI4</accession>
<reference evidence="1" key="1">
    <citation type="submission" date="2021-06" db="EMBL/GenBank/DDBJ databases">
        <authorList>
            <person name="Kallberg Y."/>
            <person name="Tangrot J."/>
            <person name="Rosling A."/>
        </authorList>
    </citation>
    <scope>NUCLEOTIDE SEQUENCE</scope>
    <source>
        <strain evidence="1">MT106</strain>
    </source>
</reference>
<evidence type="ECO:0000313" key="1">
    <source>
        <dbReference type="EMBL" id="CAG8653018.1"/>
    </source>
</evidence>
<evidence type="ECO:0000313" key="2">
    <source>
        <dbReference type="Proteomes" id="UP000789831"/>
    </source>
</evidence>
<comment type="caution">
    <text evidence="1">The sequence shown here is derived from an EMBL/GenBank/DDBJ whole genome shotgun (WGS) entry which is preliminary data.</text>
</comment>
<proteinExistence type="predicted"/>
<organism evidence="1 2">
    <name type="scientific">Ambispora gerdemannii</name>
    <dbReference type="NCBI Taxonomy" id="144530"/>
    <lineage>
        <taxon>Eukaryota</taxon>
        <taxon>Fungi</taxon>
        <taxon>Fungi incertae sedis</taxon>
        <taxon>Mucoromycota</taxon>
        <taxon>Glomeromycotina</taxon>
        <taxon>Glomeromycetes</taxon>
        <taxon>Archaeosporales</taxon>
        <taxon>Ambisporaceae</taxon>
        <taxon>Ambispora</taxon>
    </lineage>
</organism>
<dbReference type="Proteomes" id="UP000789831">
    <property type="component" value="Unassembled WGS sequence"/>
</dbReference>